<dbReference type="OrthoDB" id="10017160at2759"/>
<accession>A0A5E4NQQ7</accession>
<protein>
    <submittedName>
        <fullName evidence="1">Uncharacterized protein</fullName>
    </submittedName>
</protein>
<keyword evidence="2" id="KW-1185">Reference proteome</keyword>
<gene>
    <name evidence="1" type="ORF">CINCED_3A018995</name>
</gene>
<proteinExistence type="predicted"/>
<evidence type="ECO:0000313" key="2">
    <source>
        <dbReference type="Proteomes" id="UP000325440"/>
    </source>
</evidence>
<name>A0A5E4NQQ7_9HEMI</name>
<dbReference type="EMBL" id="CABPRJ010002410">
    <property type="protein sequence ID" value="VVC45696.1"/>
    <property type="molecule type" value="Genomic_DNA"/>
</dbReference>
<reference evidence="1 2" key="1">
    <citation type="submission" date="2019-08" db="EMBL/GenBank/DDBJ databases">
        <authorList>
            <person name="Alioto T."/>
            <person name="Alioto T."/>
            <person name="Gomez Garrido J."/>
        </authorList>
    </citation>
    <scope>NUCLEOTIDE SEQUENCE [LARGE SCALE GENOMIC DNA]</scope>
</reference>
<dbReference type="Proteomes" id="UP000325440">
    <property type="component" value="Unassembled WGS sequence"/>
</dbReference>
<sequence>MGSRGSNCEPALLFDRFWQHCANEFVRNGRYCGKTSRGSCTGITHLPITRSVCEALFGRLRHSGTRTRVLFTRLGTLRLLLVSGGKVCLIKGIRFESMCEEVKQKSAELPNGLTKTDFRHRLEQWKKRMKRCAKMGGVYIEGEHSVVE</sequence>
<dbReference type="AlphaFoldDB" id="A0A5E4NQQ7"/>
<organism evidence="1 2">
    <name type="scientific">Cinara cedri</name>
    <dbReference type="NCBI Taxonomy" id="506608"/>
    <lineage>
        <taxon>Eukaryota</taxon>
        <taxon>Metazoa</taxon>
        <taxon>Ecdysozoa</taxon>
        <taxon>Arthropoda</taxon>
        <taxon>Hexapoda</taxon>
        <taxon>Insecta</taxon>
        <taxon>Pterygota</taxon>
        <taxon>Neoptera</taxon>
        <taxon>Paraneoptera</taxon>
        <taxon>Hemiptera</taxon>
        <taxon>Sternorrhyncha</taxon>
        <taxon>Aphidomorpha</taxon>
        <taxon>Aphidoidea</taxon>
        <taxon>Aphididae</taxon>
        <taxon>Lachninae</taxon>
        <taxon>Cinara</taxon>
    </lineage>
</organism>
<evidence type="ECO:0000313" key="1">
    <source>
        <dbReference type="EMBL" id="VVC45696.1"/>
    </source>
</evidence>